<organism evidence="1">
    <name type="scientific">Anguilla anguilla</name>
    <name type="common">European freshwater eel</name>
    <name type="synonym">Muraena anguilla</name>
    <dbReference type="NCBI Taxonomy" id="7936"/>
    <lineage>
        <taxon>Eukaryota</taxon>
        <taxon>Metazoa</taxon>
        <taxon>Chordata</taxon>
        <taxon>Craniata</taxon>
        <taxon>Vertebrata</taxon>
        <taxon>Euteleostomi</taxon>
        <taxon>Actinopterygii</taxon>
        <taxon>Neopterygii</taxon>
        <taxon>Teleostei</taxon>
        <taxon>Anguilliformes</taxon>
        <taxon>Anguillidae</taxon>
        <taxon>Anguilla</taxon>
    </lineage>
</organism>
<protein>
    <submittedName>
        <fullName evidence="1">Uncharacterized protein</fullName>
    </submittedName>
</protein>
<name>A0A0E9PUW4_ANGAN</name>
<accession>A0A0E9PUW4</accession>
<sequence>MIYTVQFNAESCFFFFRILFWFDS</sequence>
<reference evidence="1" key="1">
    <citation type="submission" date="2014-11" db="EMBL/GenBank/DDBJ databases">
        <authorList>
            <person name="Amaro Gonzalez C."/>
        </authorList>
    </citation>
    <scope>NUCLEOTIDE SEQUENCE</scope>
</reference>
<reference evidence="1" key="2">
    <citation type="journal article" date="2015" name="Fish Shellfish Immunol.">
        <title>Early steps in the European eel (Anguilla anguilla)-Vibrio vulnificus interaction in the gills: Role of the RtxA13 toxin.</title>
        <authorList>
            <person name="Callol A."/>
            <person name="Pajuelo D."/>
            <person name="Ebbesson L."/>
            <person name="Teles M."/>
            <person name="MacKenzie S."/>
            <person name="Amaro C."/>
        </authorList>
    </citation>
    <scope>NUCLEOTIDE SEQUENCE</scope>
</reference>
<proteinExistence type="predicted"/>
<evidence type="ECO:0000313" key="1">
    <source>
        <dbReference type="EMBL" id="JAH08274.1"/>
    </source>
</evidence>
<dbReference type="AlphaFoldDB" id="A0A0E9PUW4"/>
<dbReference type="EMBL" id="GBXM01100303">
    <property type="protein sequence ID" value="JAH08274.1"/>
    <property type="molecule type" value="Transcribed_RNA"/>
</dbReference>